<feature type="transmembrane region" description="Helical" evidence="2">
    <location>
        <begin position="566"/>
        <end position="584"/>
    </location>
</feature>
<keyword evidence="2" id="KW-0472">Membrane</keyword>
<dbReference type="InterPro" id="IPR027273">
    <property type="entry name" value="Neocarzinostatin-like"/>
</dbReference>
<dbReference type="Gene3D" id="2.60.40.230">
    <property type="entry name" value="Neocarzinostatin-like"/>
    <property type="match status" value="1"/>
</dbReference>
<evidence type="ECO:0000313" key="3">
    <source>
        <dbReference type="EMBL" id="MFD1717855.1"/>
    </source>
</evidence>
<protein>
    <recommendedName>
        <fullName evidence="5">LPXTG cell wall anchor domain-containing protein</fullName>
    </recommendedName>
</protein>
<organism evidence="3 4">
    <name type="scientific">Georgenia deserti</name>
    <dbReference type="NCBI Taxonomy" id="2093781"/>
    <lineage>
        <taxon>Bacteria</taxon>
        <taxon>Bacillati</taxon>
        <taxon>Actinomycetota</taxon>
        <taxon>Actinomycetes</taxon>
        <taxon>Micrococcales</taxon>
        <taxon>Bogoriellaceae</taxon>
        <taxon>Georgenia</taxon>
    </lineage>
</organism>
<dbReference type="SUPFAM" id="SSF49319">
    <property type="entry name" value="Actinoxanthin-like"/>
    <property type="match status" value="1"/>
</dbReference>
<comment type="caution">
    <text evidence="3">The sequence shown here is derived from an EMBL/GenBank/DDBJ whole genome shotgun (WGS) entry which is preliminary data.</text>
</comment>
<reference evidence="4" key="1">
    <citation type="journal article" date="2019" name="Int. J. Syst. Evol. Microbiol.">
        <title>The Global Catalogue of Microorganisms (GCM) 10K type strain sequencing project: providing services to taxonomists for standard genome sequencing and annotation.</title>
        <authorList>
            <consortium name="The Broad Institute Genomics Platform"/>
            <consortium name="The Broad Institute Genome Sequencing Center for Infectious Disease"/>
            <person name="Wu L."/>
            <person name="Ma J."/>
        </authorList>
    </citation>
    <scope>NUCLEOTIDE SEQUENCE [LARGE SCALE GENOMIC DNA]</scope>
    <source>
        <strain evidence="4">JCM 17130</strain>
    </source>
</reference>
<proteinExistence type="predicted"/>
<evidence type="ECO:0000256" key="1">
    <source>
        <dbReference type="SAM" id="MobiDB-lite"/>
    </source>
</evidence>
<feature type="compositionally biased region" description="Gly residues" evidence="1">
    <location>
        <begin position="541"/>
        <end position="560"/>
    </location>
</feature>
<evidence type="ECO:0000313" key="4">
    <source>
        <dbReference type="Proteomes" id="UP001597277"/>
    </source>
</evidence>
<evidence type="ECO:0008006" key="5">
    <source>
        <dbReference type="Google" id="ProtNLM"/>
    </source>
</evidence>
<feature type="non-terminal residue" evidence="3">
    <location>
        <position position="1"/>
    </location>
</feature>
<keyword evidence="2" id="KW-0812">Transmembrane</keyword>
<keyword evidence="2" id="KW-1133">Transmembrane helix</keyword>
<feature type="region of interest" description="Disordered" evidence="1">
    <location>
        <begin position="507"/>
        <end position="561"/>
    </location>
</feature>
<dbReference type="Proteomes" id="UP001597277">
    <property type="component" value="Unassembled WGS sequence"/>
</dbReference>
<dbReference type="EMBL" id="JBHUEE010000003">
    <property type="protein sequence ID" value="MFD1717855.1"/>
    <property type="molecule type" value="Genomic_DNA"/>
</dbReference>
<evidence type="ECO:0000256" key="2">
    <source>
        <dbReference type="SAM" id="Phobius"/>
    </source>
</evidence>
<feature type="region of interest" description="Disordered" evidence="1">
    <location>
        <begin position="1"/>
        <end position="165"/>
    </location>
</feature>
<accession>A0ABW4L352</accession>
<gene>
    <name evidence="3" type="ORF">ACFSE6_08415</name>
</gene>
<keyword evidence="4" id="KW-1185">Reference proteome</keyword>
<name>A0ABW4L352_9MICO</name>
<sequence length="594" mass="58583">EPVGEPVPAETDGDGGFTVDLPVPEGAEPGDFTVVGTDDTTGESAEAPLTVTEGDGGPGPIDPSIEVDPSEVAPGESTEVTGEGLTPDSTATVELVDSEGNPVGEPISVETDENGGFVQDLPVPEGAEPGDYTVVATDDESGESAEAPLTVTEGDGGPAPIDPSITVEPSEVLVGQEVTISGEGYTPNSTVTLEAVDAEGTVVNTGEAETDDNGAFTLEGIVPEEFTPGDYTVVGTDNPSGESAEAPVTVLDASEGPVVGATSPVPAGGTTEVTSGGWPAEYGVTISLVDGDGNVVGEPVEVTTEGNGNVPSGTTLEVPQDASAGEYTVLASGADGDEASAAIEVYAPHISATSPVPADGATEVTSGGWLPQTEVTVRFGNPIGDPIEVITDANGEFTVTVPVPDEAVVGETYELDATDANGAMASTPVEVVAAQTGDDPSIIVEPDEVEPGGSVDVIGENFPPSTDVIVEISDEDGPVCPPLEVTTDDAGAFQVTLELCEDAGPGDYTVSANPADGSPGASADLTVTAPAGDGDGDGSGDGDGGQGSGDGTGSGPGNLPGTGSDTALLVLLAMSALAAGGVLIRTTRLRGDRG</sequence>